<comment type="subcellular location">
    <subcellularLocation>
        <location evidence="1">Secreted</location>
    </subcellularLocation>
</comment>
<feature type="compositionally biased region" description="Polar residues" evidence="4">
    <location>
        <begin position="312"/>
        <end position="328"/>
    </location>
</feature>
<evidence type="ECO:0000256" key="1">
    <source>
        <dbReference type="ARBA" id="ARBA00004613"/>
    </source>
</evidence>
<evidence type="ECO:0000313" key="7">
    <source>
        <dbReference type="Proteomes" id="UP000680348"/>
    </source>
</evidence>
<dbReference type="AlphaFoldDB" id="A0A942E3Q4"/>
<accession>A0A942E3Q4</accession>
<dbReference type="InterPro" id="IPR011049">
    <property type="entry name" value="Serralysin-like_metalloprot_C"/>
</dbReference>
<proteinExistence type="predicted"/>
<dbReference type="EMBL" id="JAGWCR010000025">
    <property type="protein sequence ID" value="MBS3652432.1"/>
    <property type="molecule type" value="Genomic_DNA"/>
</dbReference>
<dbReference type="RefSeq" id="WP_188257983.1">
    <property type="nucleotide sequence ID" value="NZ_JABVCF010000025.1"/>
</dbReference>
<dbReference type="SUPFAM" id="SSF51126">
    <property type="entry name" value="Pectin lyase-like"/>
    <property type="match status" value="1"/>
</dbReference>
<dbReference type="GO" id="GO:0005509">
    <property type="term" value="F:calcium ion binding"/>
    <property type="evidence" value="ECO:0007669"/>
    <property type="project" value="InterPro"/>
</dbReference>
<reference evidence="6" key="1">
    <citation type="submission" date="2021-04" db="EMBL/GenBank/DDBJ databases">
        <title>Pseudaminobacter soli sp. nov., isolated from paddy soil contaminated by heavy metals.</title>
        <authorList>
            <person name="Zhang K."/>
        </authorList>
    </citation>
    <scope>NUCLEOTIDE SEQUENCE</scope>
    <source>
        <strain evidence="6">19-2017</strain>
    </source>
</reference>
<comment type="caution">
    <text evidence="6">The sequence shown here is derived from an EMBL/GenBank/DDBJ whole genome shotgun (WGS) entry which is preliminary data.</text>
</comment>
<evidence type="ECO:0000259" key="5">
    <source>
        <dbReference type="Pfam" id="PF08548"/>
    </source>
</evidence>
<dbReference type="Proteomes" id="UP000680348">
    <property type="component" value="Unassembled WGS sequence"/>
</dbReference>
<feature type="compositionally biased region" description="Low complexity" evidence="4">
    <location>
        <begin position="293"/>
        <end position="311"/>
    </location>
</feature>
<feature type="domain" description="Peptidase M10 serralysin C-terminal" evidence="5">
    <location>
        <begin position="357"/>
        <end position="477"/>
    </location>
</feature>
<keyword evidence="3" id="KW-0677">Repeat</keyword>
<dbReference type="Pfam" id="PF08548">
    <property type="entry name" value="Peptidase_M10_C"/>
    <property type="match status" value="1"/>
</dbReference>
<sequence length="479" mass="51284">MSNTITLTGAYGFTQYKLKNSAANTTIDAQTASWAQDNDGSDGESNPYPVAIVNAPGVVVHGGTILGQTDQKGDWRTIYDMGNSAGLRIESSANATIRDWTISNTWDALRISENSPNFLIEHVHVIGTRDDALENDKLMSGTIRDSLFDGVHAGISMAPSSSSKGIDGSMNTVTLDGVLMRLTPALTEGNMSHGSPFKVDKGTGADEVVPHIKITDTVIAIEKVDHNGYERLAHAWERVEQSSNNFFLNLSDTPLPANYPKPPAGFTILQGQAARDYWNKAKAEWINEHGASATAPATEEPTEPTTGPATELQPTPDTSVQEPASQPAPTMPKTTFSGTSFTGTNSAETIVGNDQANIINGRNGADTIWGGGGNDIFVFTRGGDMDGGGKVDLFMDFTQGADKFDFRAIDANEGKGGNQDFTFIGEADFGSRNASQVRAIYDSAEEVTRVELNTDADSKAEYWFEVAGKHAFTGADFFL</sequence>
<feature type="region of interest" description="Disordered" evidence="4">
    <location>
        <begin position="291"/>
        <end position="337"/>
    </location>
</feature>
<dbReference type="GO" id="GO:0005615">
    <property type="term" value="C:extracellular space"/>
    <property type="evidence" value="ECO:0007669"/>
    <property type="project" value="InterPro"/>
</dbReference>
<dbReference type="SUPFAM" id="SSF51120">
    <property type="entry name" value="beta-Roll"/>
    <property type="match status" value="1"/>
</dbReference>
<name>A0A942E3Q4_9HYPH</name>
<organism evidence="6 7">
    <name type="scientific">Pseudaminobacter soli</name>
    <name type="common">ex Zhang et al. 2022</name>
    <dbReference type="NCBI Taxonomy" id="2831468"/>
    <lineage>
        <taxon>Bacteria</taxon>
        <taxon>Pseudomonadati</taxon>
        <taxon>Pseudomonadota</taxon>
        <taxon>Alphaproteobacteria</taxon>
        <taxon>Hyphomicrobiales</taxon>
        <taxon>Phyllobacteriaceae</taxon>
        <taxon>Pseudaminobacter</taxon>
    </lineage>
</organism>
<evidence type="ECO:0000256" key="4">
    <source>
        <dbReference type="SAM" id="MobiDB-lite"/>
    </source>
</evidence>
<dbReference type="InterPro" id="IPR011050">
    <property type="entry name" value="Pectin_lyase_fold/virulence"/>
</dbReference>
<dbReference type="InterPro" id="IPR012334">
    <property type="entry name" value="Pectin_lyas_fold"/>
</dbReference>
<gene>
    <name evidence="6" type="ORF">KEU06_27970</name>
</gene>
<evidence type="ECO:0000313" key="6">
    <source>
        <dbReference type="EMBL" id="MBS3652432.1"/>
    </source>
</evidence>
<dbReference type="Gene3D" id="2.150.10.10">
    <property type="entry name" value="Serralysin-like metalloprotease, C-terminal"/>
    <property type="match status" value="1"/>
</dbReference>
<keyword evidence="7" id="KW-1185">Reference proteome</keyword>
<dbReference type="InterPro" id="IPR013858">
    <property type="entry name" value="Peptidase_M10B_C"/>
</dbReference>
<protein>
    <submittedName>
        <fullName evidence="6">M10 family metallopeptidase C-terminal domain-containing protein</fullName>
    </submittedName>
</protein>
<dbReference type="Gene3D" id="2.160.20.10">
    <property type="entry name" value="Single-stranded right-handed beta-helix, Pectin lyase-like"/>
    <property type="match status" value="1"/>
</dbReference>
<keyword evidence="2" id="KW-0964">Secreted</keyword>
<evidence type="ECO:0000256" key="2">
    <source>
        <dbReference type="ARBA" id="ARBA00022525"/>
    </source>
</evidence>
<evidence type="ECO:0000256" key="3">
    <source>
        <dbReference type="ARBA" id="ARBA00022737"/>
    </source>
</evidence>